<dbReference type="EMBL" id="LBTX01000010">
    <property type="protein sequence ID" value="KKQ49961.1"/>
    <property type="molecule type" value="Genomic_DNA"/>
</dbReference>
<evidence type="ECO:0000259" key="2">
    <source>
        <dbReference type="Pfam" id="PF10648"/>
    </source>
</evidence>
<accession>A0A0G0LBA3</accession>
<feature type="domain" description="Bacterial spore germination immunoglobulin-like" evidence="2">
    <location>
        <begin position="42"/>
        <end position="126"/>
    </location>
</feature>
<organism evidence="3 4">
    <name type="scientific">Candidatus Shapirobacteria bacterium GW2011_GWE1_38_10</name>
    <dbReference type="NCBI Taxonomy" id="1618488"/>
    <lineage>
        <taxon>Bacteria</taxon>
        <taxon>Candidatus Shapironibacteriota</taxon>
    </lineage>
</organism>
<dbReference type="AlphaFoldDB" id="A0A0G0LBA3"/>
<protein>
    <recommendedName>
        <fullName evidence="2">Bacterial spore germination immunoglobulin-like domain-containing protein</fullName>
    </recommendedName>
</protein>
<keyword evidence="1" id="KW-1133">Transmembrane helix</keyword>
<evidence type="ECO:0000256" key="1">
    <source>
        <dbReference type="SAM" id="Phobius"/>
    </source>
</evidence>
<proteinExistence type="predicted"/>
<gene>
    <name evidence="3" type="ORF">US68_C0010G0095</name>
</gene>
<name>A0A0G0LBA3_9BACT</name>
<comment type="caution">
    <text evidence="3">The sequence shown here is derived from an EMBL/GenBank/DDBJ whole genome shotgun (WGS) entry which is preliminary data.</text>
</comment>
<dbReference type="InterPro" id="IPR018911">
    <property type="entry name" value="Gmad2_Ig-like_dom"/>
</dbReference>
<sequence length="144" mass="15981">MTNKIFLFPLSLAVIFFASMIIIFSPLKSVKVFNVSLPDPVIVSSPNLSQSIKSPVTISGKIDRSWVFEGSFPVELLDSNGKSIFKGNATVPNWTETLDKYADFSLDLKYTTKLSTGTLIIKNDNPSGLPENDKSYKIPITFKR</sequence>
<evidence type="ECO:0000313" key="3">
    <source>
        <dbReference type="EMBL" id="KKQ49961.1"/>
    </source>
</evidence>
<dbReference type="Pfam" id="PF10648">
    <property type="entry name" value="Gmad2"/>
    <property type="match status" value="1"/>
</dbReference>
<reference evidence="3 4" key="1">
    <citation type="journal article" date="2015" name="Nature">
        <title>rRNA introns, odd ribosomes, and small enigmatic genomes across a large radiation of phyla.</title>
        <authorList>
            <person name="Brown C.T."/>
            <person name="Hug L.A."/>
            <person name="Thomas B.C."/>
            <person name="Sharon I."/>
            <person name="Castelle C.J."/>
            <person name="Singh A."/>
            <person name="Wilkins M.J."/>
            <person name="Williams K.H."/>
            <person name="Banfield J.F."/>
        </authorList>
    </citation>
    <scope>NUCLEOTIDE SEQUENCE [LARGE SCALE GENOMIC DNA]</scope>
</reference>
<dbReference type="Proteomes" id="UP000034231">
    <property type="component" value="Unassembled WGS sequence"/>
</dbReference>
<evidence type="ECO:0000313" key="4">
    <source>
        <dbReference type="Proteomes" id="UP000034231"/>
    </source>
</evidence>
<keyword evidence="1" id="KW-0472">Membrane</keyword>
<keyword evidence="1" id="KW-0812">Transmembrane</keyword>
<feature type="transmembrane region" description="Helical" evidence="1">
    <location>
        <begin position="6"/>
        <end position="27"/>
    </location>
</feature>